<sequence length="665" mass="71212">MPLPIPGRGGLGDGSFDSFASLSSERSIDPLCEPPPPATPDPIQPFPRRSFPAELLDRIFSHVTEYPDMHTILGVSRQFYALMLPHIWKHISVRPQIEGHVISTLAGQIDKRCSLWKTRGEQVQTLDLAVILGNVKEPSVDWKDLREAYVPIHRLLAKLPNLRTLSLNVASAALKPDVHWQRTDIDMYTRLPRLKTVVFVPLQIEIDVGDGSWGYGSYGYGCPTHPITPFDTWLLAQESIEYFEYGTCHLLVQRFPPNSLPGLRRLKMTASNIEVVRGMEGPRGITHLNMTVPFPCPFAFPEIPLPELPSGSPRLPPALNNVTVLARGDGDFEFAGLLPKLERLDVAYKGRNLGHLLAALRAEDEHTHAPCSVNLQGLRFLRACGLRLAPKEDKNGARGEGGIVSSSVGGDGGRVADIFTELHALEEFEAMWDDWTWIRYARDGSTRTLTLLASLVAALQIAPLRDAHSQGAVRVTWTNDADDTSRFASFSVFLHHPSFRSDFAILNNQRPADGGADVTLPVVPAQDGYTLRATDVGNINNEFAVSSSFSIGPEESSSSTIASSTSASSSASVSGSSTGTAAVTLSSGSGTVLSVPPTSAFGVTVTSSPTASSPASGASGASSGSGTNTAAQGGATNFNGGEKMGMKGWAMGAAVMGLGWVVGGY</sequence>
<gene>
    <name evidence="1" type="ORF">CCMSSC00406_0007075</name>
</gene>
<comment type="caution">
    <text evidence="1">The sequence shown here is derived from an EMBL/GenBank/DDBJ whole genome shotgun (WGS) entry which is preliminary data.</text>
</comment>
<dbReference type="EMBL" id="WQMT02000003">
    <property type="protein sequence ID" value="KAG9225244.1"/>
    <property type="molecule type" value="Genomic_DNA"/>
</dbReference>
<evidence type="ECO:0000313" key="2">
    <source>
        <dbReference type="Proteomes" id="UP000824881"/>
    </source>
</evidence>
<proteinExistence type="predicted"/>
<evidence type="ECO:0000313" key="1">
    <source>
        <dbReference type="EMBL" id="KAG9225244.1"/>
    </source>
</evidence>
<accession>A0ACB7J5B3</accession>
<dbReference type="Proteomes" id="UP000824881">
    <property type="component" value="Unassembled WGS sequence"/>
</dbReference>
<protein>
    <submittedName>
        <fullName evidence="1">Uncharacterized protein</fullName>
    </submittedName>
</protein>
<reference evidence="1 2" key="1">
    <citation type="journal article" date="2021" name="Appl. Environ. Microbiol.">
        <title>Genetic linkage and physical mapping for an oyster mushroom Pleurotus cornucopiae and QTL analysis for the trait cap color.</title>
        <authorList>
            <person name="Zhang Y."/>
            <person name="Gao W."/>
            <person name="Sonnenberg A."/>
            <person name="Chen Q."/>
            <person name="Zhang J."/>
            <person name="Huang C."/>
        </authorList>
    </citation>
    <scope>NUCLEOTIDE SEQUENCE [LARGE SCALE GENOMIC DNA]</scope>
    <source>
        <strain evidence="1">CCMSSC00406</strain>
    </source>
</reference>
<keyword evidence="2" id="KW-1185">Reference proteome</keyword>
<name>A0ACB7J5B3_PLECO</name>
<organism evidence="1 2">
    <name type="scientific">Pleurotus cornucopiae</name>
    <name type="common">Cornucopia mushroom</name>
    <dbReference type="NCBI Taxonomy" id="5321"/>
    <lineage>
        <taxon>Eukaryota</taxon>
        <taxon>Fungi</taxon>
        <taxon>Dikarya</taxon>
        <taxon>Basidiomycota</taxon>
        <taxon>Agaricomycotina</taxon>
        <taxon>Agaricomycetes</taxon>
        <taxon>Agaricomycetidae</taxon>
        <taxon>Agaricales</taxon>
        <taxon>Pleurotineae</taxon>
        <taxon>Pleurotaceae</taxon>
        <taxon>Pleurotus</taxon>
    </lineage>
</organism>